<organism evidence="1 2">
    <name type="scientific">Xylaria bambusicola</name>
    <dbReference type="NCBI Taxonomy" id="326684"/>
    <lineage>
        <taxon>Eukaryota</taxon>
        <taxon>Fungi</taxon>
        <taxon>Dikarya</taxon>
        <taxon>Ascomycota</taxon>
        <taxon>Pezizomycotina</taxon>
        <taxon>Sordariomycetes</taxon>
        <taxon>Xylariomycetidae</taxon>
        <taxon>Xylariales</taxon>
        <taxon>Xylariaceae</taxon>
        <taxon>Xylaria</taxon>
    </lineage>
</organism>
<protein>
    <submittedName>
        <fullName evidence="1">Uncharacterized protein</fullName>
    </submittedName>
</protein>
<dbReference type="Proteomes" id="UP001305414">
    <property type="component" value="Unassembled WGS sequence"/>
</dbReference>
<reference evidence="1 2" key="1">
    <citation type="submission" date="2023-10" db="EMBL/GenBank/DDBJ databases">
        <title>Draft genome sequence of Xylaria bambusicola isolate GMP-LS, the root and basal stem rot pathogen of sugarcane in Indonesia.</title>
        <authorList>
            <person name="Selvaraj P."/>
            <person name="Muralishankar V."/>
            <person name="Muruganantham S."/>
            <person name="Sp S."/>
            <person name="Haryani S."/>
            <person name="Lau K.J.X."/>
            <person name="Naqvi N.I."/>
        </authorList>
    </citation>
    <scope>NUCLEOTIDE SEQUENCE [LARGE SCALE GENOMIC DNA]</scope>
    <source>
        <strain evidence="1">GMP-LS</strain>
    </source>
</reference>
<sequence>MLTTTLSNTLTPNPIQQAARTGSISWAGQLTGVERGELCSWRLDRAEQGVVTGLMLIHAGHSGGLGSPRRGHVLCTSTSGHQRSQYTKARGSLHVLLANA</sequence>
<comment type="caution">
    <text evidence="1">The sequence shown here is derived from an EMBL/GenBank/DDBJ whole genome shotgun (WGS) entry which is preliminary data.</text>
</comment>
<dbReference type="EMBL" id="JAWHQM010000003">
    <property type="protein sequence ID" value="KAK5626058.1"/>
    <property type="molecule type" value="Genomic_DNA"/>
</dbReference>
<keyword evidence="2" id="KW-1185">Reference proteome</keyword>
<evidence type="ECO:0000313" key="1">
    <source>
        <dbReference type="EMBL" id="KAK5626058.1"/>
    </source>
</evidence>
<proteinExistence type="predicted"/>
<dbReference type="AlphaFoldDB" id="A0AAN7UDD4"/>
<gene>
    <name evidence="1" type="ORF">RRF57_001773</name>
</gene>
<name>A0AAN7UDD4_9PEZI</name>
<evidence type="ECO:0000313" key="2">
    <source>
        <dbReference type="Proteomes" id="UP001305414"/>
    </source>
</evidence>
<accession>A0AAN7UDD4</accession>